<name>A0A7J8NDG3_9ROSI</name>
<accession>A0A7J8NDG3</accession>
<evidence type="ECO:0000313" key="1">
    <source>
        <dbReference type="EMBL" id="MBA0575057.1"/>
    </source>
</evidence>
<evidence type="ECO:0000313" key="2">
    <source>
        <dbReference type="Proteomes" id="UP000593572"/>
    </source>
</evidence>
<reference evidence="1 2" key="1">
    <citation type="journal article" date="2019" name="Genome Biol. Evol.">
        <title>Insights into the evolution of the New World diploid cottons (Gossypium, subgenus Houzingenia) based on genome sequencing.</title>
        <authorList>
            <person name="Grover C.E."/>
            <person name="Arick M.A. 2nd"/>
            <person name="Thrash A."/>
            <person name="Conover J.L."/>
            <person name="Sanders W.S."/>
            <person name="Peterson D.G."/>
            <person name="Frelichowski J.E."/>
            <person name="Scheffler J.A."/>
            <person name="Scheffler B.E."/>
            <person name="Wendel J.F."/>
        </authorList>
    </citation>
    <scope>NUCLEOTIDE SEQUENCE [LARGE SCALE GENOMIC DNA]</scope>
    <source>
        <strain evidence="1">157</strain>
        <tissue evidence="1">Leaf</tissue>
    </source>
</reference>
<gene>
    <name evidence="1" type="ORF">Golob_027627</name>
</gene>
<comment type="caution">
    <text evidence="1">The sequence shown here is derived from an EMBL/GenBank/DDBJ whole genome shotgun (WGS) entry which is preliminary data.</text>
</comment>
<dbReference type="EMBL" id="JABEZX010083183">
    <property type="protein sequence ID" value="MBA0575057.1"/>
    <property type="molecule type" value="Genomic_DNA"/>
</dbReference>
<protein>
    <submittedName>
        <fullName evidence="1">Uncharacterized protein</fullName>
    </submittedName>
</protein>
<sequence length="70" mass="7494">IIYVQAIVPEPVISLRAASEDCTLSTGYHIPSGTRLMKIMPRGLTSLQDGALSPRSFLAQLKVGKPSKLA</sequence>
<organism evidence="1 2">
    <name type="scientific">Gossypium lobatum</name>
    <dbReference type="NCBI Taxonomy" id="34289"/>
    <lineage>
        <taxon>Eukaryota</taxon>
        <taxon>Viridiplantae</taxon>
        <taxon>Streptophyta</taxon>
        <taxon>Embryophyta</taxon>
        <taxon>Tracheophyta</taxon>
        <taxon>Spermatophyta</taxon>
        <taxon>Magnoliopsida</taxon>
        <taxon>eudicotyledons</taxon>
        <taxon>Gunneridae</taxon>
        <taxon>Pentapetalae</taxon>
        <taxon>rosids</taxon>
        <taxon>malvids</taxon>
        <taxon>Malvales</taxon>
        <taxon>Malvaceae</taxon>
        <taxon>Malvoideae</taxon>
        <taxon>Gossypium</taxon>
    </lineage>
</organism>
<proteinExistence type="predicted"/>
<feature type="non-terminal residue" evidence="1">
    <location>
        <position position="70"/>
    </location>
</feature>
<keyword evidence="2" id="KW-1185">Reference proteome</keyword>
<dbReference type="Proteomes" id="UP000593572">
    <property type="component" value="Unassembled WGS sequence"/>
</dbReference>
<dbReference type="AlphaFoldDB" id="A0A7J8NDG3"/>
<feature type="non-terminal residue" evidence="1">
    <location>
        <position position="1"/>
    </location>
</feature>